<keyword evidence="3" id="KW-1185">Reference proteome</keyword>
<feature type="transmembrane region" description="Helical" evidence="1">
    <location>
        <begin position="135"/>
        <end position="159"/>
    </location>
</feature>
<reference evidence="2 3" key="1">
    <citation type="journal article" date="2015" name="Antonie Van Leeuwenhoek">
        <title>Streptomyces klenkii sp. nov., isolated from deep marine sediment.</title>
        <authorList>
            <person name="Veyisoglu A."/>
            <person name="Sahin N."/>
        </authorList>
    </citation>
    <scope>NUCLEOTIDE SEQUENCE [LARGE SCALE GENOMIC DNA]</scope>
    <source>
        <strain evidence="2 3">KCTC 29202</strain>
    </source>
</reference>
<comment type="caution">
    <text evidence="2">The sequence shown here is derived from an EMBL/GenBank/DDBJ whole genome shotgun (WGS) entry which is preliminary data.</text>
</comment>
<feature type="transmembrane region" description="Helical" evidence="1">
    <location>
        <begin position="252"/>
        <end position="274"/>
    </location>
</feature>
<organism evidence="2 3">
    <name type="scientific">Streptomyces klenkii</name>
    <dbReference type="NCBI Taxonomy" id="1420899"/>
    <lineage>
        <taxon>Bacteria</taxon>
        <taxon>Bacillati</taxon>
        <taxon>Actinomycetota</taxon>
        <taxon>Actinomycetes</taxon>
        <taxon>Kitasatosporales</taxon>
        <taxon>Streptomycetaceae</taxon>
        <taxon>Streptomyces</taxon>
    </lineage>
</organism>
<dbReference type="RefSeq" id="WP_120757376.1">
    <property type="nucleotide sequence ID" value="NZ_RBAM01000009.1"/>
</dbReference>
<dbReference type="GO" id="GO:0005886">
    <property type="term" value="C:plasma membrane"/>
    <property type="evidence" value="ECO:0007669"/>
    <property type="project" value="UniProtKB-SubCell"/>
</dbReference>
<feature type="transmembrane region" description="Helical" evidence="1">
    <location>
        <begin position="91"/>
        <end position="114"/>
    </location>
</feature>
<dbReference type="EMBL" id="RBAM01000009">
    <property type="protein sequence ID" value="RKN69893.1"/>
    <property type="molecule type" value="Genomic_DNA"/>
</dbReference>
<dbReference type="OrthoDB" id="3686802at2"/>
<evidence type="ECO:0000313" key="2">
    <source>
        <dbReference type="EMBL" id="RKN69893.1"/>
    </source>
</evidence>
<feature type="transmembrane region" description="Helical" evidence="1">
    <location>
        <begin position="165"/>
        <end position="191"/>
    </location>
</feature>
<dbReference type="GO" id="GO:0140359">
    <property type="term" value="F:ABC-type transporter activity"/>
    <property type="evidence" value="ECO:0007669"/>
    <property type="project" value="InterPro"/>
</dbReference>
<keyword evidence="1" id="KW-0812">Transmembrane</keyword>
<name>A0A3B0B6N3_9ACTN</name>
<accession>A0A3B0B6N3</accession>
<proteinExistence type="predicted"/>
<sequence length="280" mass="28422">MTGLRPRSPAGFPLMRLALHRRRRMIIALTLGMVVFEALIVVIATTVSAEQIFGAGGRKPPGAFKAFSGSNGDVSIASYPGLLGAGLTHPFWIALQLTAIGSLAAAAVASDVEAGTVELLMVRPVSRARLLAERTGALVLVSLLLNAAATLAVAAGVALSPDLHAAVPLGGVFAAGLLGFGFALCLTGPALAVSAAGRSRAHVVGATIAFGAVGFAVNFVALAWSKAAPLRYVSPFHYYAPGDVLAHGSVPWGQFAVLAGTGAAGIALAFRLLARRDLAP</sequence>
<keyword evidence="1" id="KW-0472">Membrane</keyword>
<evidence type="ECO:0000313" key="3">
    <source>
        <dbReference type="Proteomes" id="UP000270343"/>
    </source>
</evidence>
<feature type="transmembrane region" description="Helical" evidence="1">
    <location>
        <begin position="25"/>
        <end position="49"/>
    </location>
</feature>
<evidence type="ECO:0000256" key="1">
    <source>
        <dbReference type="SAM" id="Phobius"/>
    </source>
</evidence>
<dbReference type="Proteomes" id="UP000270343">
    <property type="component" value="Unassembled WGS sequence"/>
</dbReference>
<keyword evidence="1" id="KW-1133">Transmembrane helix</keyword>
<dbReference type="AlphaFoldDB" id="A0A3B0B6N3"/>
<feature type="transmembrane region" description="Helical" evidence="1">
    <location>
        <begin position="203"/>
        <end position="224"/>
    </location>
</feature>
<gene>
    <name evidence="2" type="ORF">D7231_22870</name>
</gene>
<protein>
    <submittedName>
        <fullName evidence="2">Uncharacterized protein</fullName>
    </submittedName>
</protein>
<dbReference type="Pfam" id="PF12679">
    <property type="entry name" value="ABC2_membrane_2"/>
    <property type="match status" value="1"/>
</dbReference>